<evidence type="ECO:0000256" key="1">
    <source>
        <dbReference type="SAM" id="MobiDB-lite"/>
    </source>
</evidence>
<organism evidence="2 3">
    <name type="scientific">Solimonas fluminis</name>
    <dbReference type="NCBI Taxonomy" id="2086571"/>
    <lineage>
        <taxon>Bacteria</taxon>
        <taxon>Pseudomonadati</taxon>
        <taxon>Pseudomonadota</taxon>
        <taxon>Gammaproteobacteria</taxon>
        <taxon>Nevskiales</taxon>
        <taxon>Nevskiaceae</taxon>
        <taxon>Solimonas</taxon>
    </lineage>
</organism>
<evidence type="ECO:0000313" key="3">
    <source>
        <dbReference type="Proteomes" id="UP000238220"/>
    </source>
</evidence>
<dbReference type="EMBL" id="PSNW01000003">
    <property type="protein sequence ID" value="PPE74588.1"/>
    <property type="molecule type" value="Genomic_DNA"/>
</dbReference>
<reference evidence="2 3" key="1">
    <citation type="submission" date="2018-02" db="EMBL/GenBank/DDBJ databases">
        <title>Genome sequencing of Solimonas sp. HR-BB.</title>
        <authorList>
            <person name="Lee Y."/>
            <person name="Jeon C.O."/>
        </authorList>
    </citation>
    <scope>NUCLEOTIDE SEQUENCE [LARGE SCALE GENOMIC DNA]</scope>
    <source>
        <strain evidence="2 3">HR-BB</strain>
    </source>
</reference>
<accession>A0A2S5TIF3</accession>
<dbReference type="RefSeq" id="WP_104229746.1">
    <property type="nucleotide sequence ID" value="NZ_PSNW01000003.1"/>
</dbReference>
<gene>
    <name evidence="2" type="ORF">C3942_07445</name>
</gene>
<sequence length="447" mass="48663">MSYGYVHRRHGTSPGVEEPPPADQVQCNLAALAALPLASGEPESSEGWRHFRWGPSVPCERVVIPPGFTDSSTQLDVVIAGLLPQASALLLLQIESEQGTQLTVGASWGDGQIIGDPQVYEVPAGGRREVVVRFDDYGQRFTVFDPATEAPCVLHGGEIRLDIGNGWGTLSDALPAQVLSAHGAAFPSGNGQAYGCRWRTLDARRPGSFDDIPLMIPGVHYLPSEGSIQFGPRQSGTVEGLEVPLLYPVADDIDLSGGLQVDVTGARILNFELFGFDNALQQDTPQARYFSMETVFQGDMEVSGTQNDPFIRRAFVLWGTSSNGSRLGKPNVYRGLLDSTPNSFRYHNQIVVQHNRPRANLAELGNKMALLVVHRLPVDKPLPVYYAYGYSPETSPQEMESEPRWTSLPDGNGEHSFAVKFGLVDGDVTVLQMTSDITLIDDSENLE</sequence>
<protein>
    <submittedName>
        <fullName evidence="2">Uncharacterized protein</fullName>
    </submittedName>
</protein>
<proteinExistence type="predicted"/>
<evidence type="ECO:0000313" key="2">
    <source>
        <dbReference type="EMBL" id="PPE74588.1"/>
    </source>
</evidence>
<feature type="compositionally biased region" description="Basic residues" evidence="1">
    <location>
        <begin position="1"/>
        <end position="11"/>
    </location>
</feature>
<name>A0A2S5TIF3_9GAMM</name>
<comment type="caution">
    <text evidence="2">The sequence shown here is derived from an EMBL/GenBank/DDBJ whole genome shotgun (WGS) entry which is preliminary data.</text>
</comment>
<feature type="region of interest" description="Disordered" evidence="1">
    <location>
        <begin position="1"/>
        <end position="22"/>
    </location>
</feature>
<keyword evidence="3" id="KW-1185">Reference proteome</keyword>
<dbReference type="AlphaFoldDB" id="A0A2S5TIF3"/>
<dbReference type="Proteomes" id="UP000238220">
    <property type="component" value="Unassembled WGS sequence"/>
</dbReference>